<gene>
    <name evidence="3" type="ORF">NP233_g1544</name>
</gene>
<feature type="compositionally biased region" description="Polar residues" evidence="2">
    <location>
        <begin position="1074"/>
        <end position="1083"/>
    </location>
</feature>
<evidence type="ECO:0000256" key="2">
    <source>
        <dbReference type="SAM" id="MobiDB-lite"/>
    </source>
</evidence>
<dbReference type="EMBL" id="JANIEX010000058">
    <property type="protein sequence ID" value="KAJ3574765.1"/>
    <property type="molecule type" value="Genomic_DNA"/>
</dbReference>
<accession>A0AAD5W5H2</accession>
<protein>
    <submittedName>
        <fullName evidence="3">Uncharacterized protein</fullName>
    </submittedName>
</protein>
<feature type="compositionally biased region" description="Basic and acidic residues" evidence="2">
    <location>
        <begin position="1039"/>
        <end position="1050"/>
    </location>
</feature>
<dbReference type="AlphaFoldDB" id="A0AAD5W5H2"/>
<dbReference type="Proteomes" id="UP001213000">
    <property type="component" value="Unassembled WGS sequence"/>
</dbReference>
<feature type="region of interest" description="Disordered" evidence="2">
    <location>
        <begin position="1"/>
        <end position="139"/>
    </location>
</feature>
<feature type="coiled-coil region" evidence="1">
    <location>
        <begin position="552"/>
        <end position="615"/>
    </location>
</feature>
<feature type="compositionally biased region" description="Basic residues" evidence="2">
    <location>
        <begin position="1088"/>
        <end position="1097"/>
    </location>
</feature>
<feature type="compositionally biased region" description="Polar residues" evidence="2">
    <location>
        <begin position="8"/>
        <end position="24"/>
    </location>
</feature>
<feature type="coiled-coil region" evidence="1">
    <location>
        <begin position="757"/>
        <end position="784"/>
    </location>
</feature>
<keyword evidence="4" id="KW-1185">Reference proteome</keyword>
<feature type="compositionally biased region" description="Polar residues" evidence="2">
    <location>
        <begin position="58"/>
        <end position="68"/>
    </location>
</feature>
<feature type="coiled-coil region" evidence="1">
    <location>
        <begin position="197"/>
        <end position="322"/>
    </location>
</feature>
<evidence type="ECO:0000313" key="3">
    <source>
        <dbReference type="EMBL" id="KAJ3574765.1"/>
    </source>
</evidence>
<evidence type="ECO:0000256" key="1">
    <source>
        <dbReference type="SAM" id="Coils"/>
    </source>
</evidence>
<keyword evidence="1" id="KW-0175">Coiled coil</keyword>
<reference evidence="3" key="1">
    <citation type="submission" date="2022-07" db="EMBL/GenBank/DDBJ databases">
        <title>Genome Sequence of Leucocoprinus birnbaumii.</title>
        <authorList>
            <person name="Buettner E."/>
        </authorList>
    </citation>
    <scope>NUCLEOTIDE SEQUENCE</scope>
    <source>
        <strain evidence="3">VT141</strain>
    </source>
</reference>
<feature type="region of interest" description="Disordered" evidence="2">
    <location>
        <begin position="1018"/>
        <end position="1097"/>
    </location>
</feature>
<feature type="compositionally biased region" description="Pro residues" evidence="2">
    <location>
        <begin position="1029"/>
        <end position="1038"/>
    </location>
</feature>
<sequence length="1097" mass="122316">MNNDDNESFTRSAPLHSSMNQVRQDLSGPLDPFAKIIRDSQMSTHRPSGRLNEGISRKGQSQENQFQTPKRKSRPFQTPKREKGSVLGPYANLLRGSGAHAMPVHHSPRPSFNFQRPTTPQQLSSSPVQAQEQDQDQWADRGAISATPSQEKPRQLDASAMDEDALEILKRANKDVFEKGKQIEGLQYQVIALKKERSAMMREYTQMSQELETMRAKMGDNSARMSSVQSQVERCEAAMQAKNQELEKAVEIAKVKEEENLQLMEKLEQVSSQAEEIRSAYNQEVAKGEGLAKKVLDANRRIEELDKAHNMLEKGLDDLQASCNSHRRGASEALKDLSQVKDLASSALDGIASSGTQRLLSEAKTALAELKDDLLESHRVNDLYRDKLRVATSQLADTMIRLRELENEKREVWTQTLERASENSKLREALVASEEKATKALVDLRSLEQHGLELLTQSAELEAKMNEVDKRNEELSAEVAVLRPLQQQKLQLQTELADLARRLSEETASRTRFQAQATETKDALINTEKEVFILRTQREDAMNSRTEAASELSSLKIAFKELEASLSSIQEAARIRERDVLAQYEAQISGFKETIHKWEQEAALLKSRLEFDETQREQLRASLSQEQATTTLLQHQLKETGVRELIAAGKVDMHEARIASLIKEVTSKDEQICVLNAKLMSAQDRYEIQASTLRLTKEELGDMHEKYANAIKNAQTSEMGFATEMAAVREQNTFLSAELEKTHRTTKAQEDSALKRTSELQAVIQALQLEVQRLSDAKIDYENAMKREAAHWKEQEEEYRSKMLGMQGMIDILKAAAEEETSRAVNKAVALEKKAISGLEAHIKALVHEKGETLERQRTFRERYQAGTLSDTEKDLISSLLQDAEALHEQAAVAKDNEMKRRDAIISTLQARIGELEALLVEAFHPVEDAPDLSSILNLKISPAPTAPGEPVIQHPASPAVSGTLPPVDVVMAPAPVDVERDIGTLIPLASQMPSELSTPPQSPLASKAKVSFVHLSKDDDDDDEATNNPPPPPSPPRLPEKSTIKRKAEIAPAKEGAPTKKRLRANAGKKGNQEGNAGQASEMTAKPKQKRKKATV</sequence>
<name>A0AAD5W5H2_9AGAR</name>
<proteinExistence type="predicted"/>
<comment type="caution">
    <text evidence="3">The sequence shown here is derived from an EMBL/GenBank/DDBJ whole genome shotgun (WGS) entry which is preliminary data.</text>
</comment>
<feature type="coiled-coil region" evidence="1">
    <location>
        <begin position="458"/>
        <end position="509"/>
    </location>
</feature>
<evidence type="ECO:0000313" key="4">
    <source>
        <dbReference type="Proteomes" id="UP001213000"/>
    </source>
</evidence>
<feature type="compositionally biased region" description="Polar residues" evidence="2">
    <location>
        <begin position="110"/>
        <end position="128"/>
    </location>
</feature>
<organism evidence="3 4">
    <name type="scientific">Leucocoprinus birnbaumii</name>
    <dbReference type="NCBI Taxonomy" id="56174"/>
    <lineage>
        <taxon>Eukaryota</taxon>
        <taxon>Fungi</taxon>
        <taxon>Dikarya</taxon>
        <taxon>Basidiomycota</taxon>
        <taxon>Agaricomycotina</taxon>
        <taxon>Agaricomycetes</taxon>
        <taxon>Agaricomycetidae</taxon>
        <taxon>Agaricales</taxon>
        <taxon>Agaricineae</taxon>
        <taxon>Agaricaceae</taxon>
        <taxon>Leucocoprinus</taxon>
    </lineage>
</organism>